<gene>
    <name evidence="1" type="ORF">DERF_012343</name>
</gene>
<proteinExistence type="predicted"/>
<sequence length="71" mass="8664">MSKPTFFWKARRWWCWWNFDRFILSISESEMKLAQWMLNVIVSRHHRHHISSSSSLLLNKNSSLGHTIQYD</sequence>
<name>A0A922KX75_DERFA</name>
<reference evidence="1" key="2">
    <citation type="journal article" date="2022" name="Res Sq">
        <title>Comparative Genomics Reveals Insights into the Divergent Evolution of Astigmatic Mites and Household Pest Adaptations.</title>
        <authorList>
            <person name="Xiong Q."/>
            <person name="Wan A.T.-Y."/>
            <person name="Liu X.-Y."/>
            <person name="Fung C.S.-H."/>
            <person name="Xiao X."/>
            <person name="Malainual N."/>
            <person name="Hou J."/>
            <person name="Wang L."/>
            <person name="Wang M."/>
            <person name="Yang K."/>
            <person name="Cui Y."/>
            <person name="Leung E."/>
            <person name="Nong W."/>
            <person name="Shin S.-K."/>
            <person name="Au S."/>
            <person name="Jeong K.Y."/>
            <person name="Chew F.T."/>
            <person name="Hui J."/>
            <person name="Leung T.F."/>
            <person name="Tungtrongchitr A."/>
            <person name="Zhong N."/>
            <person name="Liu Z."/>
            <person name="Tsui S."/>
        </authorList>
    </citation>
    <scope>NUCLEOTIDE SEQUENCE</scope>
    <source>
        <strain evidence="1">Derf</strain>
        <tissue evidence="1">Whole organism</tissue>
    </source>
</reference>
<evidence type="ECO:0000313" key="2">
    <source>
        <dbReference type="Proteomes" id="UP000790347"/>
    </source>
</evidence>
<protein>
    <submittedName>
        <fullName evidence="1">Uncharacterized protein</fullName>
    </submittedName>
</protein>
<keyword evidence="2" id="KW-1185">Reference proteome</keyword>
<dbReference type="EMBL" id="ASGP02000006">
    <property type="protein sequence ID" value="KAH9501499.1"/>
    <property type="molecule type" value="Genomic_DNA"/>
</dbReference>
<reference evidence="1" key="1">
    <citation type="submission" date="2013-05" db="EMBL/GenBank/DDBJ databases">
        <authorList>
            <person name="Yim A.K.Y."/>
            <person name="Chan T.F."/>
            <person name="Ji K.M."/>
            <person name="Liu X.Y."/>
            <person name="Zhou J.W."/>
            <person name="Li R.Q."/>
            <person name="Yang K.Y."/>
            <person name="Li J."/>
            <person name="Li M."/>
            <person name="Law P.T.W."/>
            <person name="Wu Y.L."/>
            <person name="Cai Z.L."/>
            <person name="Qin H."/>
            <person name="Bao Y."/>
            <person name="Leung R.K.K."/>
            <person name="Ng P.K.S."/>
            <person name="Zou J."/>
            <person name="Zhong X.J."/>
            <person name="Ran P.X."/>
            <person name="Zhong N.S."/>
            <person name="Liu Z.G."/>
            <person name="Tsui S.K.W."/>
        </authorList>
    </citation>
    <scope>NUCLEOTIDE SEQUENCE</scope>
    <source>
        <strain evidence="1">Derf</strain>
        <tissue evidence="1">Whole organism</tissue>
    </source>
</reference>
<accession>A0A922KX75</accession>
<comment type="caution">
    <text evidence="1">The sequence shown here is derived from an EMBL/GenBank/DDBJ whole genome shotgun (WGS) entry which is preliminary data.</text>
</comment>
<evidence type="ECO:0000313" key="1">
    <source>
        <dbReference type="EMBL" id="KAH9501499.1"/>
    </source>
</evidence>
<organism evidence="1 2">
    <name type="scientific">Dermatophagoides farinae</name>
    <name type="common">American house dust mite</name>
    <dbReference type="NCBI Taxonomy" id="6954"/>
    <lineage>
        <taxon>Eukaryota</taxon>
        <taxon>Metazoa</taxon>
        <taxon>Ecdysozoa</taxon>
        <taxon>Arthropoda</taxon>
        <taxon>Chelicerata</taxon>
        <taxon>Arachnida</taxon>
        <taxon>Acari</taxon>
        <taxon>Acariformes</taxon>
        <taxon>Sarcoptiformes</taxon>
        <taxon>Astigmata</taxon>
        <taxon>Psoroptidia</taxon>
        <taxon>Analgoidea</taxon>
        <taxon>Pyroglyphidae</taxon>
        <taxon>Dermatophagoidinae</taxon>
        <taxon>Dermatophagoides</taxon>
    </lineage>
</organism>
<dbReference type="AlphaFoldDB" id="A0A922KX75"/>
<dbReference type="Proteomes" id="UP000790347">
    <property type="component" value="Unassembled WGS sequence"/>
</dbReference>